<dbReference type="RefSeq" id="XP_008721378.1">
    <property type="nucleotide sequence ID" value="XM_008723156.1"/>
</dbReference>
<evidence type="ECO:0000313" key="2">
    <source>
        <dbReference type="EMBL" id="ETN36560.1"/>
    </source>
</evidence>
<evidence type="ECO:0000313" key="3">
    <source>
        <dbReference type="Proteomes" id="UP000030752"/>
    </source>
</evidence>
<name>W2RJN8_CYPE1</name>
<gene>
    <name evidence="2" type="ORF">HMPREF1541_08838</name>
</gene>
<dbReference type="InParanoid" id="W2RJN8"/>
<sequence length="369" mass="41164">MASNRIPSDSTATSSGADVMEVDLVSNPSSSRRTSLTAPSIHETPQTYTDRLQHIAHLQARLQNLHLDAQRELNLQPKSTQLELGTQTRGIFDAYAKHGSEARLSQSIAAFLGSERNTDTLQIWSTDEAAAASAAAAQKMIQLRILAAARAIKTAKHTTVANEMPGHINTIPDADITDSPLDGRRTTTNDEPTTPLIREWEFAPVDITLSMPNHLDLPPTLLPTVSRILNVYNLQANARLHHHEAKYITLHPTPHKTVHGYALLRLGVSERFAELVGQLFDTEHTNAMGLSQERRAWLRECYEKMGVQGQGLNQREAEMVAGMVGLDVEGVQEWWEEQGRKLRGWKAMRVWIAARELELVRKAKLEGRY</sequence>
<feature type="compositionally biased region" description="Polar residues" evidence="1">
    <location>
        <begin position="1"/>
        <end position="16"/>
    </location>
</feature>
<feature type="region of interest" description="Disordered" evidence="1">
    <location>
        <begin position="164"/>
        <end position="192"/>
    </location>
</feature>
<feature type="region of interest" description="Disordered" evidence="1">
    <location>
        <begin position="1"/>
        <end position="20"/>
    </location>
</feature>
<dbReference type="VEuPathDB" id="FungiDB:HMPREF1541_08838"/>
<reference evidence="2 3" key="1">
    <citation type="submission" date="2013-03" db="EMBL/GenBank/DDBJ databases">
        <title>The Genome Sequence of Phialophora europaea CBS 101466.</title>
        <authorList>
            <consortium name="The Broad Institute Genomics Platform"/>
            <person name="Cuomo C."/>
            <person name="de Hoog S."/>
            <person name="Gorbushina A."/>
            <person name="Walker B."/>
            <person name="Young S.K."/>
            <person name="Zeng Q."/>
            <person name="Gargeya S."/>
            <person name="Fitzgerald M."/>
            <person name="Haas B."/>
            <person name="Abouelleil A."/>
            <person name="Allen A.W."/>
            <person name="Alvarado L."/>
            <person name="Arachchi H.M."/>
            <person name="Berlin A.M."/>
            <person name="Chapman S.B."/>
            <person name="Gainer-Dewar J."/>
            <person name="Goldberg J."/>
            <person name="Griggs A."/>
            <person name="Gujja S."/>
            <person name="Hansen M."/>
            <person name="Howarth C."/>
            <person name="Imamovic A."/>
            <person name="Ireland A."/>
            <person name="Larimer J."/>
            <person name="McCowan C."/>
            <person name="Murphy C."/>
            <person name="Pearson M."/>
            <person name="Poon T.W."/>
            <person name="Priest M."/>
            <person name="Roberts A."/>
            <person name="Saif S."/>
            <person name="Shea T."/>
            <person name="Sisk P."/>
            <person name="Sykes S."/>
            <person name="Wortman J."/>
            <person name="Nusbaum C."/>
            <person name="Birren B."/>
        </authorList>
    </citation>
    <scope>NUCLEOTIDE SEQUENCE [LARGE SCALE GENOMIC DNA]</scope>
    <source>
        <strain evidence="2 3">CBS 101466</strain>
    </source>
</reference>
<dbReference type="GeneID" id="19976177"/>
<protein>
    <submittedName>
        <fullName evidence="2">Uncharacterized protein</fullName>
    </submittedName>
</protein>
<dbReference type="OrthoDB" id="4154856at2759"/>
<dbReference type="Proteomes" id="UP000030752">
    <property type="component" value="Unassembled WGS sequence"/>
</dbReference>
<dbReference type="EMBL" id="KB822725">
    <property type="protein sequence ID" value="ETN36560.1"/>
    <property type="molecule type" value="Genomic_DNA"/>
</dbReference>
<evidence type="ECO:0000256" key="1">
    <source>
        <dbReference type="SAM" id="MobiDB-lite"/>
    </source>
</evidence>
<dbReference type="AlphaFoldDB" id="W2RJN8"/>
<keyword evidence="3" id="KW-1185">Reference proteome</keyword>
<organism evidence="2 3">
    <name type="scientific">Cyphellophora europaea (strain CBS 101466)</name>
    <name type="common">Phialophora europaea</name>
    <dbReference type="NCBI Taxonomy" id="1220924"/>
    <lineage>
        <taxon>Eukaryota</taxon>
        <taxon>Fungi</taxon>
        <taxon>Dikarya</taxon>
        <taxon>Ascomycota</taxon>
        <taxon>Pezizomycotina</taxon>
        <taxon>Eurotiomycetes</taxon>
        <taxon>Chaetothyriomycetidae</taxon>
        <taxon>Chaetothyriales</taxon>
        <taxon>Cyphellophoraceae</taxon>
        <taxon>Cyphellophora</taxon>
    </lineage>
</organism>
<proteinExistence type="predicted"/>
<accession>W2RJN8</accession>
<dbReference type="HOGENOM" id="CLU_750095_0_0_1"/>
<dbReference type="eggNOG" id="ENOG502T41H">
    <property type="taxonomic scope" value="Eukaryota"/>
</dbReference>